<dbReference type="Proteomes" id="UP000789860">
    <property type="component" value="Unassembled WGS sequence"/>
</dbReference>
<evidence type="ECO:0000313" key="1">
    <source>
        <dbReference type="EMBL" id="CAG8566729.1"/>
    </source>
</evidence>
<evidence type="ECO:0000313" key="2">
    <source>
        <dbReference type="Proteomes" id="UP000789860"/>
    </source>
</evidence>
<organism evidence="1 2">
    <name type="scientific">Scutellospora calospora</name>
    <dbReference type="NCBI Taxonomy" id="85575"/>
    <lineage>
        <taxon>Eukaryota</taxon>
        <taxon>Fungi</taxon>
        <taxon>Fungi incertae sedis</taxon>
        <taxon>Mucoromycota</taxon>
        <taxon>Glomeromycotina</taxon>
        <taxon>Glomeromycetes</taxon>
        <taxon>Diversisporales</taxon>
        <taxon>Gigasporaceae</taxon>
        <taxon>Scutellospora</taxon>
    </lineage>
</organism>
<dbReference type="EMBL" id="CAJVPM010009753">
    <property type="protein sequence ID" value="CAG8566729.1"/>
    <property type="molecule type" value="Genomic_DNA"/>
</dbReference>
<feature type="non-terminal residue" evidence="1">
    <location>
        <position position="1"/>
    </location>
</feature>
<name>A0ACA9M3J3_9GLOM</name>
<gene>
    <name evidence="1" type="ORF">SCALOS_LOCUS5698</name>
</gene>
<protein>
    <submittedName>
        <fullName evidence="1">10596_t:CDS:1</fullName>
    </submittedName>
</protein>
<comment type="caution">
    <text evidence="1">The sequence shown here is derived from an EMBL/GenBank/DDBJ whole genome shotgun (WGS) entry which is preliminary data.</text>
</comment>
<sequence length="49" mass="5327">NSISNHKSKRSQVNTSSISEEIIISSSTSGGIITSKELYLVVKFEKAEV</sequence>
<accession>A0ACA9M3J3</accession>
<keyword evidence="2" id="KW-1185">Reference proteome</keyword>
<proteinExistence type="predicted"/>
<reference evidence="1" key="1">
    <citation type="submission" date="2021-06" db="EMBL/GenBank/DDBJ databases">
        <authorList>
            <person name="Kallberg Y."/>
            <person name="Tangrot J."/>
            <person name="Rosling A."/>
        </authorList>
    </citation>
    <scope>NUCLEOTIDE SEQUENCE</scope>
    <source>
        <strain evidence="1">AU212A</strain>
    </source>
</reference>